<dbReference type="Proteomes" id="UP000007799">
    <property type="component" value="Unassembled WGS sequence"/>
</dbReference>
<dbReference type="GeneID" id="16072410"/>
<gene>
    <name evidence="2" type="ORF">PTSG_06470</name>
</gene>
<accession>F2UFW5</accession>
<dbReference type="Gene3D" id="3.50.50.60">
    <property type="entry name" value="FAD/NAD(P)-binding domain"/>
    <property type="match status" value="2"/>
</dbReference>
<reference evidence="2" key="1">
    <citation type="submission" date="2009-08" db="EMBL/GenBank/DDBJ databases">
        <title>Annotation of Salpingoeca rosetta.</title>
        <authorList>
            <consortium name="The Broad Institute Genome Sequencing Platform"/>
            <person name="Russ C."/>
            <person name="Cuomo C."/>
            <person name="Burger G."/>
            <person name="Gray M.W."/>
            <person name="Holland P.W.H."/>
            <person name="King N."/>
            <person name="Lang F.B.F."/>
            <person name="Roger A.J."/>
            <person name="Ruiz-Trillo I."/>
            <person name="Young S.K."/>
            <person name="Zeng Q."/>
            <person name="Gargeya S."/>
            <person name="Alvarado L."/>
            <person name="Berlin A."/>
            <person name="Chapman S.B."/>
            <person name="Chen Z."/>
            <person name="Freedman E."/>
            <person name="Gellesch M."/>
            <person name="Goldberg J."/>
            <person name="Griggs A."/>
            <person name="Gujja S."/>
            <person name="Heilman E."/>
            <person name="Heiman D."/>
            <person name="Howarth C."/>
            <person name="Mehta T."/>
            <person name="Neiman D."/>
            <person name="Pearson M."/>
            <person name="Roberts A."/>
            <person name="Saif S."/>
            <person name="Shea T."/>
            <person name="Shenoy N."/>
            <person name="Sisk P."/>
            <person name="Stolte C."/>
            <person name="Sykes S."/>
            <person name="White J."/>
            <person name="Yandava C."/>
            <person name="Haas B."/>
            <person name="Nusbaum C."/>
            <person name="Birren B."/>
        </authorList>
    </citation>
    <scope>NUCLEOTIDE SEQUENCE [LARGE SCALE GENOMIC DNA]</scope>
    <source>
        <strain evidence="2">ATCC 50818</strain>
    </source>
</reference>
<dbReference type="AlphaFoldDB" id="F2UFW5"/>
<dbReference type="KEGG" id="sre:PTSG_06470"/>
<dbReference type="InterPro" id="IPR036188">
    <property type="entry name" value="FAD/NAD-bd_sf"/>
</dbReference>
<dbReference type="STRING" id="946362.F2UFW5"/>
<dbReference type="RefSeq" id="XP_004991850.1">
    <property type="nucleotide sequence ID" value="XM_004991793.1"/>
</dbReference>
<organism evidence="3">
    <name type="scientific">Salpingoeca rosetta (strain ATCC 50818 / BSB-021)</name>
    <dbReference type="NCBI Taxonomy" id="946362"/>
    <lineage>
        <taxon>Eukaryota</taxon>
        <taxon>Choanoflagellata</taxon>
        <taxon>Craspedida</taxon>
        <taxon>Salpingoecidae</taxon>
        <taxon>Salpingoeca</taxon>
    </lineage>
</organism>
<dbReference type="OMA" id="GLYHCGS"/>
<dbReference type="OrthoDB" id="7777654at2759"/>
<dbReference type="SUPFAM" id="SSF51905">
    <property type="entry name" value="FAD/NAD(P)-binding domain"/>
    <property type="match status" value="1"/>
</dbReference>
<evidence type="ECO:0000313" key="2">
    <source>
        <dbReference type="EMBL" id="EGD75393.1"/>
    </source>
</evidence>
<proteinExistence type="inferred from homology"/>
<dbReference type="PANTHER" id="PTHR10668">
    <property type="entry name" value="PHYTOENE DEHYDROGENASE"/>
    <property type="match status" value="1"/>
</dbReference>
<dbReference type="EMBL" id="GL832972">
    <property type="protein sequence ID" value="EGD75393.1"/>
    <property type="molecule type" value="Genomic_DNA"/>
</dbReference>
<dbReference type="PANTHER" id="PTHR10668:SF103">
    <property type="entry name" value="PYRIDINE NUCLEOTIDE-DISULFIDE OXIDOREDUCTASE DOMAIN-CONTAINING PROTEIN 2"/>
    <property type="match status" value="1"/>
</dbReference>
<name>F2UFW5_SALR5</name>
<evidence type="ECO:0000313" key="3">
    <source>
        <dbReference type="Proteomes" id="UP000007799"/>
    </source>
</evidence>
<dbReference type="eggNOG" id="KOG4254">
    <property type="taxonomic scope" value="Eukaryota"/>
</dbReference>
<protein>
    <submittedName>
        <fullName evidence="2">FAD dependent oxidoreductase</fullName>
    </submittedName>
</protein>
<evidence type="ECO:0000256" key="1">
    <source>
        <dbReference type="ARBA" id="ARBA00006046"/>
    </source>
</evidence>
<dbReference type="Pfam" id="PF13450">
    <property type="entry name" value="NAD_binding_8"/>
    <property type="match status" value="1"/>
</dbReference>
<dbReference type="InParanoid" id="F2UFW5"/>
<dbReference type="FunCoup" id="F2UFW5">
    <property type="interactions" value="182"/>
</dbReference>
<keyword evidence="3" id="KW-1185">Reference proteome</keyword>
<comment type="similarity">
    <text evidence="1">Belongs to the carotenoid/retinoid oxidoreductase family.</text>
</comment>
<sequence length="579" mass="62895">MRALRPVSRAYDAIIVGGGHNGLVAAAYLARQGGKVLVLEKNDQVGGAAVSSEIVPGFKFSRASYLAGLIRPSIVKELDLHKHGLRFLPRDPSSFTPTKTPGQHLMFWDDETKTAASIAQFSKHDADAFPKYEAKIGRFRDLIQPFLERPLPNVSFDELQRGNLMAFARLASQHFDLLTHIFKYKKELAEFYELLTAPASQILDRWFESEMLKTTLATDAVIGSMAAPSDPGSAYVLLHHVMGEVAGRKGVWAYVEGGMGALSNAIAASAKQAGAEIIVNADVQEILIDESSNTNGGKKKGRRGDDASIDAGGVTGVRVVLGDGTEMEVSSNFVLSNCTPHRTYTELLPKDRQASLLGEDFLKRIQTTDYSCGAFKINCAVSELPDFVCAPNKGTGPEPHHHGTIHFENSMHELERAAAEAKTGRPATRPVIEMTIPSAIDKTIAPEGKHVVQLFVQYAPYDVDPQVGTWADESFKESFVRRVFSVVDEFAPNFSSSVIGYDALSPLDIEREFGLHKGNIFHGAMSLHQILYLRPTPEYCDGTTPIDGLYICGSGVHPGGGVMGAPGRNAARIVLQDAE</sequence>